<keyword evidence="1" id="KW-1133">Transmembrane helix</keyword>
<dbReference type="PANTHER" id="PTHR39165">
    <property type="entry name" value="IG HYPOTHETICAL 17883"/>
    <property type="match status" value="1"/>
</dbReference>
<dbReference type="STRING" id="690879.TSACC_21158"/>
<evidence type="ECO:0000313" key="3">
    <source>
        <dbReference type="Proteomes" id="UP000076023"/>
    </source>
</evidence>
<dbReference type="EMBL" id="BDCO01000002">
    <property type="protein sequence ID" value="GAT32757.1"/>
    <property type="molecule type" value="Genomic_DNA"/>
</dbReference>
<feature type="transmembrane region" description="Helical" evidence="1">
    <location>
        <begin position="82"/>
        <end position="110"/>
    </location>
</feature>
<protein>
    <recommendedName>
        <fullName evidence="4">DUF456 domain-containing protein</fullName>
    </recommendedName>
</protein>
<dbReference type="OrthoDB" id="192595at2"/>
<accession>A0A146G798</accession>
<keyword evidence="3" id="KW-1185">Reference proteome</keyword>
<dbReference type="AlphaFoldDB" id="A0A146G798"/>
<comment type="caution">
    <text evidence="2">The sequence shown here is derived from an EMBL/GenBank/DDBJ whole genome shotgun (WGS) entry which is preliminary data.</text>
</comment>
<feature type="transmembrane region" description="Helical" evidence="1">
    <location>
        <begin position="130"/>
        <end position="156"/>
    </location>
</feature>
<dbReference type="Pfam" id="PF04306">
    <property type="entry name" value="DUF456"/>
    <property type="match status" value="1"/>
</dbReference>
<reference evidence="3" key="1">
    <citation type="journal article" date="2017" name="Genome Announc.">
        <title>Draft Genome Sequence of Terrimicrobium sacchariphilum NM-5T, a Facultative Anaerobic Soil Bacterium of the Class Spartobacteria.</title>
        <authorList>
            <person name="Qiu Y.L."/>
            <person name="Tourlousse D.M."/>
            <person name="Matsuura N."/>
            <person name="Ohashi A."/>
            <person name="Sekiguchi Y."/>
        </authorList>
    </citation>
    <scope>NUCLEOTIDE SEQUENCE [LARGE SCALE GENOMIC DNA]</scope>
    <source>
        <strain evidence="3">NM-5</strain>
    </source>
</reference>
<evidence type="ECO:0000313" key="2">
    <source>
        <dbReference type="EMBL" id="GAT32757.1"/>
    </source>
</evidence>
<evidence type="ECO:0000256" key="1">
    <source>
        <dbReference type="SAM" id="Phobius"/>
    </source>
</evidence>
<evidence type="ECO:0008006" key="4">
    <source>
        <dbReference type="Google" id="ProtNLM"/>
    </source>
</evidence>
<feature type="transmembrane region" description="Helical" evidence="1">
    <location>
        <begin position="12"/>
        <end position="37"/>
    </location>
</feature>
<name>A0A146G798_TERSA</name>
<sequence length="157" mass="15997">MEILWWSLTITLMVVGLVGTVIPLLPGTILILAGAVLNHFTLHSIGWPTLIGLTLLMLLAQALDIVSGAVGAKWFGATRWGAIGGILGAVVGLFFGILGLLIGPLVGAFLGELLGGKGLLPAGQSGWGTFLGTTAGIVGKVAIGLIMVVWFGVACLI</sequence>
<dbReference type="RefSeq" id="WP_075078570.1">
    <property type="nucleotide sequence ID" value="NZ_BDCO01000002.1"/>
</dbReference>
<gene>
    <name evidence="2" type="ORF">TSACC_21158</name>
</gene>
<keyword evidence="1" id="KW-0472">Membrane</keyword>
<dbReference type="Proteomes" id="UP000076023">
    <property type="component" value="Unassembled WGS sequence"/>
</dbReference>
<dbReference type="InterPro" id="IPR007403">
    <property type="entry name" value="DUF456"/>
</dbReference>
<organism evidence="2 3">
    <name type="scientific">Terrimicrobium sacchariphilum</name>
    <dbReference type="NCBI Taxonomy" id="690879"/>
    <lineage>
        <taxon>Bacteria</taxon>
        <taxon>Pseudomonadati</taxon>
        <taxon>Verrucomicrobiota</taxon>
        <taxon>Terrimicrobiia</taxon>
        <taxon>Terrimicrobiales</taxon>
        <taxon>Terrimicrobiaceae</taxon>
        <taxon>Terrimicrobium</taxon>
    </lineage>
</organism>
<dbReference type="InParanoid" id="A0A146G798"/>
<feature type="transmembrane region" description="Helical" evidence="1">
    <location>
        <begin position="49"/>
        <end position="70"/>
    </location>
</feature>
<dbReference type="PANTHER" id="PTHR39165:SF1">
    <property type="entry name" value="DUF456 DOMAIN-CONTAINING PROTEIN"/>
    <property type="match status" value="1"/>
</dbReference>
<keyword evidence="1" id="KW-0812">Transmembrane</keyword>
<proteinExistence type="predicted"/>